<evidence type="ECO:0000313" key="2">
    <source>
        <dbReference type="Proteomes" id="UP000245137"/>
    </source>
</evidence>
<protein>
    <recommendedName>
        <fullName evidence="3">Glycine zipper family protein</fullName>
    </recommendedName>
</protein>
<dbReference type="Proteomes" id="UP000245137">
    <property type="component" value="Unassembled WGS sequence"/>
</dbReference>
<evidence type="ECO:0008006" key="3">
    <source>
        <dbReference type="Google" id="ProtNLM"/>
    </source>
</evidence>
<organism evidence="1 2">
    <name type="scientific">Methylosinus sporium</name>
    <dbReference type="NCBI Taxonomy" id="428"/>
    <lineage>
        <taxon>Bacteria</taxon>
        <taxon>Pseudomonadati</taxon>
        <taxon>Pseudomonadota</taxon>
        <taxon>Alphaproteobacteria</taxon>
        <taxon>Hyphomicrobiales</taxon>
        <taxon>Methylocystaceae</taxon>
        <taxon>Methylosinus</taxon>
    </lineage>
</organism>
<evidence type="ECO:0000313" key="1">
    <source>
        <dbReference type="EMBL" id="PWB95665.1"/>
    </source>
</evidence>
<accession>A0A2U1SVL2</accession>
<proteinExistence type="predicted"/>
<reference evidence="1 2" key="1">
    <citation type="journal article" date="2018" name="Appl. Microbiol. Biotechnol.">
        <title>Co-cultivation of the strictly anaerobic methanogen Methanosarcina barkeri with aerobic methanotrophs in an oxygen-limited membrane bioreactor.</title>
        <authorList>
            <person name="In 't Zandt M.H."/>
            <person name="van den Bosch T.J.M."/>
            <person name="Rijkers R."/>
            <person name="van Kessel M.A.H.J."/>
            <person name="Jetten M.S.M."/>
            <person name="Welte C.U."/>
        </authorList>
    </citation>
    <scope>NUCLEOTIDE SEQUENCE [LARGE SCALE GENOMIC DNA]</scope>
    <source>
        <strain evidence="1 2">DSM 17706</strain>
    </source>
</reference>
<dbReference type="AlphaFoldDB" id="A0A2U1SVL2"/>
<comment type="caution">
    <text evidence="1">The sequence shown here is derived from an EMBL/GenBank/DDBJ whole genome shotgun (WGS) entry which is preliminary data.</text>
</comment>
<gene>
    <name evidence="1" type="ORF">C5689_00680</name>
</gene>
<name>A0A2U1SVL2_METSR</name>
<dbReference type="EMBL" id="PUIV01000001">
    <property type="protein sequence ID" value="PWB95665.1"/>
    <property type="molecule type" value="Genomic_DNA"/>
</dbReference>
<sequence>MAHIGKLTSIGVAFACGIAALLSSPSLPRAQEEPLYEPLVDRDARGFKEGKYAKDLAFCRNRALPQERLAREGAGQAVGGAALATAGNIARYMPVPGFGAAQGLWAGGSAAEAVGSAAAGHGAMTAEQAMQDYVLVVNACLERRGYLLLR</sequence>
<keyword evidence="2" id="KW-1185">Reference proteome</keyword>